<keyword evidence="2" id="KW-1133">Transmembrane helix</keyword>
<keyword evidence="4" id="KW-1185">Reference proteome</keyword>
<dbReference type="Pfam" id="PF13687">
    <property type="entry name" value="DUF4153"/>
    <property type="match status" value="1"/>
</dbReference>
<feature type="transmembrane region" description="Helical" evidence="2">
    <location>
        <begin position="288"/>
        <end position="306"/>
    </location>
</feature>
<feature type="transmembrane region" description="Helical" evidence="2">
    <location>
        <begin position="318"/>
        <end position="335"/>
    </location>
</feature>
<feature type="region of interest" description="Disordered" evidence="1">
    <location>
        <begin position="509"/>
        <end position="530"/>
    </location>
</feature>
<protein>
    <recommendedName>
        <fullName evidence="5">DUF4153 domain-containing protein</fullName>
    </recommendedName>
</protein>
<evidence type="ECO:0000256" key="1">
    <source>
        <dbReference type="SAM" id="MobiDB-lite"/>
    </source>
</evidence>
<dbReference type="RefSeq" id="WP_161901269.1">
    <property type="nucleotide sequence ID" value="NZ_MAEL01000016.1"/>
</dbReference>
<feature type="transmembrane region" description="Helical" evidence="2">
    <location>
        <begin position="255"/>
        <end position="276"/>
    </location>
</feature>
<evidence type="ECO:0000313" key="3">
    <source>
        <dbReference type="EMBL" id="KAF1305368.1"/>
    </source>
</evidence>
<feature type="transmembrane region" description="Helical" evidence="2">
    <location>
        <begin position="341"/>
        <end position="359"/>
    </location>
</feature>
<proteinExistence type="predicted"/>
<feature type="transmembrane region" description="Helical" evidence="2">
    <location>
        <begin position="48"/>
        <end position="65"/>
    </location>
</feature>
<feature type="transmembrane region" description="Helical" evidence="2">
    <location>
        <begin position="147"/>
        <end position="168"/>
    </location>
</feature>
<feature type="non-terminal residue" evidence="3">
    <location>
        <position position="530"/>
    </location>
</feature>
<keyword evidence="2" id="KW-0472">Membrane</keyword>
<name>A0ABQ6Z2N7_9ENTE</name>
<gene>
    <name evidence="3" type="ORF">BAU17_13465</name>
</gene>
<feature type="compositionally biased region" description="Polar residues" evidence="1">
    <location>
        <begin position="515"/>
        <end position="530"/>
    </location>
</feature>
<dbReference type="Proteomes" id="UP000782705">
    <property type="component" value="Unassembled WGS sequence"/>
</dbReference>
<feature type="transmembrane region" description="Helical" evidence="2">
    <location>
        <begin position="106"/>
        <end position="127"/>
    </location>
</feature>
<keyword evidence="2" id="KW-0812">Transmembrane</keyword>
<feature type="transmembrane region" description="Helical" evidence="2">
    <location>
        <begin position="175"/>
        <end position="199"/>
    </location>
</feature>
<dbReference type="InterPro" id="IPR025291">
    <property type="entry name" value="DUF4153"/>
</dbReference>
<comment type="caution">
    <text evidence="3">The sequence shown here is derived from an EMBL/GenBank/DDBJ whole genome shotgun (WGS) entry which is preliminary data.</text>
</comment>
<reference evidence="3 4" key="1">
    <citation type="submission" date="2016-06" db="EMBL/GenBank/DDBJ databases">
        <title>Four novel species of enterococci isolated from chicken manure.</title>
        <authorList>
            <person name="Van Tyne D."/>
        </authorList>
    </citation>
    <scope>NUCLEOTIDE SEQUENCE [LARGE SCALE GENOMIC DNA]</scope>
    <source>
        <strain evidence="3 4">CU12B</strain>
    </source>
</reference>
<evidence type="ECO:0000313" key="4">
    <source>
        <dbReference type="Proteomes" id="UP000782705"/>
    </source>
</evidence>
<evidence type="ECO:0008006" key="5">
    <source>
        <dbReference type="Google" id="ProtNLM"/>
    </source>
</evidence>
<feature type="transmembrane region" description="Helical" evidence="2">
    <location>
        <begin position="20"/>
        <end position="36"/>
    </location>
</feature>
<organism evidence="3 4">
    <name type="scientific">Candidatus Enterococcus willemsii</name>
    <dbReference type="NCBI Taxonomy" id="1857215"/>
    <lineage>
        <taxon>Bacteria</taxon>
        <taxon>Bacillati</taxon>
        <taxon>Bacillota</taxon>
        <taxon>Bacilli</taxon>
        <taxon>Lactobacillales</taxon>
        <taxon>Enterococcaceae</taxon>
        <taxon>Enterococcus</taxon>
    </lineage>
</organism>
<accession>A0ABQ6Z2N7</accession>
<evidence type="ECO:0000256" key="2">
    <source>
        <dbReference type="SAM" id="Phobius"/>
    </source>
</evidence>
<feature type="transmembrane region" description="Helical" evidence="2">
    <location>
        <begin position="77"/>
        <end position="94"/>
    </location>
</feature>
<dbReference type="EMBL" id="MAEL01000016">
    <property type="protein sequence ID" value="KAF1305368.1"/>
    <property type="molecule type" value="Genomic_DNA"/>
</dbReference>
<sequence>MNMTKNVQHQLQNIIQATSRFWFSTIVVLLTTFTIWQGIASKNMNDKLLLAFIMTSVFGLVAQLIYERFFNKHWIQWSLYALSSILGALYYFYLSRQELFSYKIGVQATVLFFVLIIASIWIPTIQVDEDRFARNFIVYIKAFFTSFLYSLILTIGLLAIVGAFNLLIYPISGNVYSYLGTFVWSGFCPLYFLSLLPLFPTGTTEDESYQRASTISKFLAVLISYIIIPLLVAYTLILMLYILKSITGNFWQDNLLEPFLISYIISGWLTLILSQPLSTPFVTLFKKYFPLLLLFVSVLQGISSIVKWREFGLTDNRYFTLIFIFFSICSIVLYFKQTKNNWIPALFIGLSLLSIFPYIDAISVATRSQNKQIETTLKQNNMLKGQTLAPNGKIPKVEKRKIVESYNYLQKVDAWKSLSFLPKNVEENDNFVSLFGFSPYSLEESKAQDIQASFRLNIDKNSPLQLPITGSDMFFHIHMEEGKFESTSTSSLPFSYDQQNYQLVWKEEPGEHENNSQPLMLTLEQNNEAI</sequence>
<feature type="transmembrane region" description="Helical" evidence="2">
    <location>
        <begin position="219"/>
        <end position="243"/>
    </location>
</feature>